<keyword evidence="9" id="KW-1185">Reference proteome</keyword>
<feature type="region of interest" description="Disordered" evidence="6">
    <location>
        <begin position="47"/>
        <end position="108"/>
    </location>
</feature>
<dbReference type="InterPro" id="IPR050797">
    <property type="entry name" value="Carb_Metab_Trans_Reg"/>
</dbReference>
<sequence length="657" mass="73249">MTQRRPYRSHKVPACDRCRRFKRRCTGGTPDRPCLLCNLQEVPCEYTPTPSSLQKSQSAPGRSARRTVSQRTARPTPAPNLQQQPSTIDAEDGHGGVGSDYHGGPNQAHSKLELSMVANPVISEDIRILERYMSSQATSRVGSSALESNPMVYMKISRRREGLAMTENPGKQQKETLMQILRSSANELIDLEVTRSLYFEHIHPAFPLFDQDSFIQLYRENKVSPTLICDFFAVSQILWNHSPTLRKTPPPDSLFVWNLAVEALQQDFLVAGISTLYAVVLDLVGRPIYAVLLNAINTGRAVSLALSLGLNRNPSGWKRPAIEIELRKRLWWAVLIHDYWSSFAHGTPPMIRKDQYDVPIPAVSDLDVGPRHPERSTAFVCFSSLCRLTLILGDILPLAYNLTIDQQDIWKQICHLEFELDAWDSRLPDEARPLNGDRRRIPGCSSLRLGYLSARLLLKRVALHAATISSDADRKGNIAHHLSQLRRSAQEIVNYFCGLTKAQLQEFWLPYTAHHLILTVIILLRCTIESPEPTIAENCRADLDRLWIKLQSAAKDGWDLANICITRCAESVSKILAMSVSASSSSATAATAVDPIEVGPSALLELPDVGSGSPMHFIAPDLIPDILPFSNPDISFDNQWDIGGLSGLGFMDMFPHP</sequence>
<evidence type="ECO:0000313" key="8">
    <source>
        <dbReference type="EMBL" id="KAL2811072.1"/>
    </source>
</evidence>
<accession>A0ABR4H6I6</accession>
<dbReference type="CDD" id="cd00067">
    <property type="entry name" value="GAL4"/>
    <property type="match status" value="1"/>
</dbReference>
<dbReference type="Pfam" id="PF00172">
    <property type="entry name" value="Zn_clus"/>
    <property type="match status" value="1"/>
</dbReference>
<organism evidence="8 9">
    <name type="scientific">Aspergillus granulosus</name>
    <dbReference type="NCBI Taxonomy" id="176169"/>
    <lineage>
        <taxon>Eukaryota</taxon>
        <taxon>Fungi</taxon>
        <taxon>Dikarya</taxon>
        <taxon>Ascomycota</taxon>
        <taxon>Pezizomycotina</taxon>
        <taxon>Eurotiomycetes</taxon>
        <taxon>Eurotiomycetidae</taxon>
        <taxon>Eurotiales</taxon>
        <taxon>Aspergillaceae</taxon>
        <taxon>Aspergillus</taxon>
        <taxon>Aspergillus subgen. Nidulantes</taxon>
    </lineage>
</organism>
<evidence type="ECO:0000256" key="1">
    <source>
        <dbReference type="ARBA" id="ARBA00022723"/>
    </source>
</evidence>
<dbReference type="InterPro" id="IPR001138">
    <property type="entry name" value="Zn2Cys6_DnaBD"/>
</dbReference>
<dbReference type="PROSITE" id="PS00463">
    <property type="entry name" value="ZN2_CY6_FUNGAL_1"/>
    <property type="match status" value="1"/>
</dbReference>
<evidence type="ECO:0000256" key="2">
    <source>
        <dbReference type="ARBA" id="ARBA00023015"/>
    </source>
</evidence>
<evidence type="ECO:0000256" key="5">
    <source>
        <dbReference type="ARBA" id="ARBA00023242"/>
    </source>
</evidence>
<feature type="compositionally biased region" description="Polar residues" evidence="6">
    <location>
        <begin position="48"/>
        <end position="87"/>
    </location>
</feature>
<gene>
    <name evidence="8" type="ORF">BJX63DRAFT_444380</name>
</gene>
<dbReference type="PROSITE" id="PS50048">
    <property type="entry name" value="ZN2_CY6_FUNGAL_2"/>
    <property type="match status" value="1"/>
</dbReference>
<dbReference type="Pfam" id="PF04082">
    <property type="entry name" value="Fungal_trans"/>
    <property type="match status" value="1"/>
</dbReference>
<reference evidence="8 9" key="1">
    <citation type="submission" date="2024-07" db="EMBL/GenBank/DDBJ databases">
        <title>Section-level genome sequencing and comparative genomics of Aspergillus sections Usti and Cavernicolus.</title>
        <authorList>
            <consortium name="Lawrence Berkeley National Laboratory"/>
            <person name="Nybo J.L."/>
            <person name="Vesth T.C."/>
            <person name="Theobald S."/>
            <person name="Frisvad J.C."/>
            <person name="Larsen T.O."/>
            <person name="Kjaerboelling I."/>
            <person name="Rothschild-Mancinelli K."/>
            <person name="Lyhne E.K."/>
            <person name="Kogle M.E."/>
            <person name="Barry K."/>
            <person name="Clum A."/>
            <person name="Na H."/>
            <person name="Ledsgaard L."/>
            <person name="Lin J."/>
            <person name="Lipzen A."/>
            <person name="Kuo A."/>
            <person name="Riley R."/>
            <person name="Mondo S."/>
            <person name="Labutti K."/>
            <person name="Haridas S."/>
            <person name="Pangalinan J."/>
            <person name="Salamov A.A."/>
            <person name="Simmons B.A."/>
            <person name="Magnuson J.K."/>
            <person name="Chen J."/>
            <person name="Drula E."/>
            <person name="Henrissat B."/>
            <person name="Wiebenga A."/>
            <person name="Lubbers R.J."/>
            <person name="Gomes A.C."/>
            <person name="Makela M.R."/>
            <person name="Stajich J."/>
            <person name="Grigoriev I.V."/>
            <person name="Mortensen U.H."/>
            <person name="De Vries R.P."/>
            <person name="Baker S.E."/>
            <person name="Andersen M.R."/>
        </authorList>
    </citation>
    <scope>NUCLEOTIDE SEQUENCE [LARGE SCALE GENOMIC DNA]</scope>
    <source>
        <strain evidence="8 9">CBS 588.65</strain>
    </source>
</reference>
<name>A0ABR4H6I6_9EURO</name>
<evidence type="ECO:0000313" key="9">
    <source>
        <dbReference type="Proteomes" id="UP001610334"/>
    </source>
</evidence>
<keyword evidence="4" id="KW-0804">Transcription</keyword>
<comment type="caution">
    <text evidence="8">The sequence shown here is derived from an EMBL/GenBank/DDBJ whole genome shotgun (WGS) entry which is preliminary data.</text>
</comment>
<keyword evidence="2" id="KW-0805">Transcription regulation</keyword>
<dbReference type="CDD" id="cd12148">
    <property type="entry name" value="fungal_TF_MHR"/>
    <property type="match status" value="1"/>
</dbReference>
<dbReference type="Gene3D" id="4.10.240.10">
    <property type="entry name" value="Zn(2)-C6 fungal-type DNA-binding domain"/>
    <property type="match status" value="1"/>
</dbReference>
<keyword evidence="1" id="KW-0479">Metal-binding</keyword>
<keyword evidence="3" id="KW-0238">DNA-binding</keyword>
<dbReference type="SMART" id="SM00066">
    <property type="entry name" value="GAL4"/>
    <property type="match status" value="1"/>
</dbReference>
<dbReference type="InterPro" id="IPR007219">
    <property type="entry name" value="XnlR_reg_dom"/>
</dbReference>
<feature type="domain" description="Zn(2)-C6 fungal-type" evidence="7">
    <location>
        <begin position="14"/>
        <end position="46"/>
    </location>
</feature>
<dbReference type="EMBL" id="JBFXLT010000063">
    <property type="protein sequence ID" value="KAL2811072.1"/>
    <property type="molecule type" value="Genomic_DNA"/>
</dbReference>
<dbReference type="SUPFAM" id="SSF57701">
    <property type="entry name" value="Zn2/Cys6 DNA-binding domain"/>
    <property type="match status" value="1"/>
</dbReference>
<evidence type="ECO:0000256" key="3">
    <source>
        <dbReference type="ARBA" id="ARBA00023125"/>
    </source>
</evidence>
<protein>
    <submittedName>
        <fullName evidence="8">Fungal-specific transcription factor domain-containing protein</fullName>
    </submittedName>
</protein>
<evidence type="ECO:0000259" key="7">
    <source>
        <dbReference type="PROSITE" id="PS50048"/>
    </source>
</evidence>
<dbReference type="PANTHER" id="PTHR31668:SF10">
    <property type="entry name" value="ZN(II)2CYS6 TRANSCRIPTION FACTOR (EUROFUNG)"/>
    <property type="match status" value="1"/>
</dbReference>
<dbReference type="Proteomes" id="UP001610334">
    <property type="component" value="Unassembled WGS sequence"/>
</dbReference>
<dbReference type="InterPro" id="IPR036864">
    <property type="entry name" value="Zn2-C6_fun-type_DNA-bd_sf"/>
</dbReference>
<keyword evidence="5" id="KW-0539">Nucleus</keyword>
<proteinExistence type="predicted"/>
<evidence type="ECO:0000256" key="4">
    <source>
        <dbReference type="ARBA" id="ARBA00023163"/>
    </source>
</evidence>
<dbReference type="PANTHER" id="PTHR31668">
    <property type="entry name" value="GLUCOSE TRANSPORT TRANSCRIPTION REGULATOR RGT1-RELATED-RELATED"/>
    <property type="match status" value="1"/>
</dbReference>
<evidence type="ECO:0000256" key="6">
    <source>
        <dbReference type="SAM" id="MobiDB-lite"/>
    </source>
</evidence>
<dbReference type="SMART" id="SM00906">
    <property type="entry name" value="Fungal_trans"/>
    <property type="match status" value="1"/>
</dbReference>